<organism evidence="2 3">
    <name type="scientific">Punica granatum</name>
    <name type="common">Pomegranate</name>
    <dbReference type="NCBI Taxonomy" id="22663"/>
    <lineage>
        <taxon>Eukaryota</taxon>
        <taxon>Viridiplantae</taxon>
        <taxon>Streptophyta</taxon>
        <taxon>Embryophyta</taxon>
        <taxon>Tracheophyta</taxon>
        <taxon>Spermatophyta</taxon>
        <taxon>Magnoliopsida</taxon>
        <taxon>eudicotyledons</taxon>
        <taxon>Gunneridae</taxon>
        <taxon>Pentapetalae</taxon>
        <taxon>rosids</taxon>
        <taxon>malvids</taxon>
        <taxon>Myrtales</taxon>
        <taxon>Lythraceae</taxon>
        <taxon>Punica</taxon>
    </lineage>
</organism>
<dbReference type="EMBL" id="PGOL01002113">
    <property type="protein sequence ID" value="PKI50475.1"/>
    <property type="molecule type" value="Genomic_DNA"/>
</dbReference>
<reference evidence="2 3" key="1">
    <citation type="submission" date="2017-11" db="EMBL/GenBank/DDBJ databases">
        <title>De-novo sequencing of pomegranate (Punica granatum L.) genome.</title>
        <authorList>
            <person name="Akparov Z."/>
            <person name="Amiraslanov A."/>
            <person name="Hajiyeva S."/>
            <person name="Abbasov M."/>
            <person name="Kaur K."/>
            <person name="Hamwieh A."/>
            <person name="Solovyev V."/>
            <person name="Salamov A."/>
            <person name="Braich B."/>
            <person name="Kosarev P."/>
            <person name="Mahmoud A."/>
            <person name="Hajiyev E."/>
            <person name="Babayeva S."/>
            <person name="Izzatullayeva V."/>
            <person name="Mammadov A."/>
            <person name="Mammadov A."/>
            <person name="Sharifova S."/>
            <person name="Ojaghi J."/>
            <person name="Eynullazada K."/>
            <person name="Bayramov B."/>
            <person name="Abdulazimova A."/>
            <person name="Shahmuradov I."/>
        </authorList>
    </citation>
    <scope>NUCLEOTIDE SEQUENCE [LARGE SCALE GENOMIC DNA]</scope>
    <source>
        <strain evidence="3">cv. AG2017</strain>
        <tissue evidence="2">Leaf</tissue>
    </source>
</reference>
<feature type="compositionally biased region" description="Polar residues" evidence="1">
    <location>
        <begin position="160"/>
        <end position="173"/>
    </location>
</feature>
<evidence type="ECO:0000256" key="1">
    <source>
        <dbReference type="SAM" id="MobiDB-lite"/>
    </source>
</evidence>
<dbReference type="Proteomes" id="UP000233551">
    <property type="component" value="Unassembled WGS sequence"/>
</dbReference>
<evidence type="ECO:0000313" key="3">
    <source>
        <dbReference type="Proteomes" id="UP000233551"/>
    </source>
</evidence>
<feature type="region of interest" description="Disordered" evidence="1">
    <location>
        <begin position="158"/>
        <end position="221"/>
    </location>
</feature>
<comment type="caution">
    <text evidence="2">The sequence shown here is derived from an EMBL/GenBank/DDBJ whole genome shotgun (WGS) entry which is preliminary data.</text>
</comment>
<dbReference type="AlphaFoldDB" id="A0A2I0J2L2"/>
<gene>
    <name evidence="2" type="ORF">CRG98_029134</name>
</gene>
<protein>
    <submittedName>
        <fullName evidence="2">Uncharacterized protein</fullName>
    </submittedName>
</protein>
<sequence>MCERRQLVKWCTACADAVEHHYSVELSGLEHVEPVEEISKPGVYLVEPEQKHVVAEVRERGGMSLEINRRRTCGHRVMINKRKAGSTRRAQEGDRKSKQTTSLEAAGAGTVVLFIAGSPKRQKLLGLGKSFRHGPNKSVRSPEWHFSGRERLSASLRGSFLTNGGHSGLQTPQGIRETLRKPRSRAARSPPANDLRLRMAIQRSSVEDGDPTIPHGIKSSP</sequence>
<evidence type="ECO:0000313" key="2">
    <source>
        <dbReference type="EMBL" id="PKI50475.1"/>
    </source>
</evidence>
<accession>A0A2I0J2L2</accession>
<keyword evidence="3" id="KW-1185">Reference proteome</keyword>
<name>A0A2I0J2L2_PUNGR</name>
<feature type="region of interest" description="Disordered" evidence="1">
    <location>
        <begin position="82"/>
        <end position="102"/>
    </location>
</feature>
<proteinExistence type="predicted"/>